<evidence type="ECO:0000256" key="9">
    <source>
        <dbReference type="ARBA" id="ARBA00022705"/>
    </source>
</evidence>
<feature type="region of interest" description="Disordered" evidence="19">
    <location>
        <begin position="220"/>
        <end position="301"/>
    </location>
</feature>
<evidence type="ECO:0000256" key="10">
    <source>
        <dbReference type="ARBA" id="ARBA00022722"/>
    </source>
</evidence>
<evidence type="ECO:0000256" key="4">
    <source>
        <dbReference type="ARBA" id="ARBA00012417"/>
    </source>
</evidence>
<keyword evidence="15" id="KW-0695">RNA-directed DNA polymerase</keyword>
<dbReference type="EMBL" id="MK345460">
    <property type="protein sequence ID" value="QDQ19211.2"/>
    <property type="molecule type" value="Genomic_DNA"/>
</dbReference>
<dbReference type="EC" id="2.7.7.49" evidence="5"/>
<dbReference type="InterPro" id="IPR043502">
    <property type="entry name" value="DNA/RNA_pol_sf"/>
</dbReference>
<dbReference type="GO" id="GO:0046872">
    <property type="term" value="F:metal ion binding"/>
    <property type="evidence" value="ECO:0007669"/>
    <property type="project" value="UniProtKB-KW"/>
</dbReference>
<keyword evidence="9" id="KW-0235">DNA replication</keyword>
<keyword evidence="18" id="KW-0511">Multifunctional enzyme</keyword>
<dbReference type="SUPFAM" id="SSF56672">
    <property type="entry name" value="DNA/RNA polymerases"/>
    <property type="match status" value="1"/>
</dbReference>
<evidence type="ECO:0000256" key="12">
    <source>
        <dbReference type="ARBA" id="ARBA00022759"/>
    </source>
</evidence>
<dbReference type="EC" id="2.7.7.7" evidence="4"/>
<feature type="compositionally biased region" description="Polar residues" evidence="19">
    <location>
        <begin position="256"/>
        <end position="277"/>
    </location>
</feature>
<keyword evidence="11" id="KW-0479">Metal-binding</keyword>
<dbReference type="Gene3D" id="3.30.70.270">
    <property type="match status" value="1"/>
</dbReference>
<evidence type="ECO:0000256" key="17">
    <source>
        <dbReference type="ARBA" id="ARBA00023125"/>
    </source>
</evidence>
<evidence type="ECO:0000256" key="7">
    <source>
        <dbReference type="ARBA" id="ARBA00022679"/>
    </source>
</evidence>
<evidence type="ECO:0000256" key="1">
    <source>
        <dbReference type="ARBA" id="ARBA00000077"/>
    </source>
</evidence>
<keyword evidence="17" id="KW-0238">DNA-binding</keyword>
<dbReference type="Pfam" id="PF00242">
    <property type="entry name" value="DNA_pol_viral_N"/>
    <property type="match status" value="1"/>
</dbReference>
<keyword evidence="12" id="KW-0255">Endonuclease</keyword>
<dbReference type="GO" id="GO:0003964">
    <property type="term" value="F:RNA-directed DNA polymerase activity"/>
    <property type="evidence" value="ECO:0007669"/>
    <property type="project" value="UniProtKB-KW"/>
</dbReference>
<keyword evidence="8" id="KW-0548">Nucleotidyltransferase</keyword>
<dbReference type="InterPro" id="IPR000201">
    <property type="entry name" value="DNApol_viral_N"/>
</dbReference>
<evidence type="ECO:0000259" key="20">
    <source>
        <dbReference type="PROSITE" id="PS50878"/>
    </source>
</evidence>
<evidence type="ECO:0000256" key="5">
    <source>
        <dbReference type="ARBA" id="ARBA00012493"/>
    </source>
</evidence>
<dbReference type="Pfam" id="PF00336">
    <property type="entry name" value="DNA_pol_viral_C"/>
    <property type="match status" value="1"/>
</dbReference>
<evidence type="ECO:0000256" key="18">
    <source>
        <dbReference type="ARBA" id="ARBA00023268"/>
    </source>
</evidence>
<dbReference type="InterPro" id="IPR000477">
    <property type="entry name" value="RT_dom"/>
</dbReference>
<comment type="catalytic activity">
    <reaction evidence="1">
        <text>Endonucleolytic cleavage to 5'-phosphomonoester.</text>
        <dbReference type="EC" id="3.1.26.4"/>
    </reaction>
</comment>
<evidence type="ECO:0000256" key="15">
    <source>
        <dbReference type="ARBA" id="ARBA00022918"/>
    </source>
</evidence>
<keyword evidence="7" id="KW-0808">Transferase</keyword>
<dbReference type="PROSITE" id="PS50878">
    <property type="entry name" value="RT_POL"/>
    <property type="match status" value="1"/>
</dbReference>
<evidence type="ECO:0000256" key="14">
    <source>
        <dbReference type="ARBA" id="ARBA00022842"/>
    </source>
</evidence>
<evidence type="ECO:0000256" key="19">
    <source>
        <dbReference type="SAM" id="MobiDB-lite"/>
    </source>
</evidence>
<evidence type="ECO:0000256" key="6">
    <source>
        <dbReference type="ARBA" id="ARBA00021149"/>
    </source>
</evidence>
<dbReference type="GO" id="GO:0006260">
    <property type="term" value="P:DNA replication"/>
    <property type="evidence" value="ECO:0007669"/>
    <property type="project" value="UniProtKB-KW"/>
</dbReference>
<keyword evidence="16" id="KW-0239">DNA-directed DNA polymerase</keyword>
<sequence>MHPFSPLFQKLAISEEEPPEVLLQHLADEDLNLQVKEDLHLPPESDIPWTHKVNDLLGLYHQKTYNYNPDWTFPDFSGIHLRGDLIPAIERYFGPLTSAEKRRLKLVSPCRFFPKRTKYFPLHKAIKNHYPNYQLHHQFKASAYLWQLYFAGILYLRESQSTASFIGQAYPWEHRLHGKLCGHYGKSAGCGNKLWSCRGGNFQSSGRSGVLVFQDKSSPATGELWDPSKTRLGPKLESPSTKHDLHLTSRGLQKETGATSSKAGIQQDSSLYPTPTRVQKGGGKAKPKAYKASGFEPRPSQNSLGCDLEGTSSCPIQVFSQGGYCGQYCLKSIFEEGRDWGDCPGKHGNRICIKVPRTPRRVTGGIFLVDKNPRNTAESRLVVDFSQFSRGEQRVQWPRFAVPNLQALTNIMPSNMQWLSLDVSAAFYHLAFSPAVMPHLLVGVPGLFGGNSRLPPEHGWRNNNCAMQDLHRHCNRYTWETLMLLSQRLGWRQLHLCSHTCILGFRKIPMGVGLSPFLLAQFTTAIVSVVRRNFPHCFAFSYMDDLVLGAKHLHHLQSVYSSVVSFMVHLGIKINPQKTKWWGYNLHFMGLVLGPSGTLPQPQHSERALKQLKSMPLHRPIDYKVIQRLLGILSYVAPFTKFGWPLLMPMYQVKTAFCFSKEYKQMLIINYSDLYPVSKQRTVSSYVYSDATPSSWGYVSPYDLANGVFVNDLPIYVAEAIAAALAYINTGAPLIGVDNLAVCAHKFTHLPWLLGCYLHWILRRVRFIYIPSHLNPADAVSRLLHRPSLPLARLHLHPSWGRIALHADSPPVLPRLQDRVHFDSPLLIWEVCRPP</sequence>
<accession>A0A516RTM9</accession>
<organism evidence="21">
    <name type="scientific">Musk shrew hepatitis B virus</name>
    <dbReference type="NCBI Taxonomy" id="2596880"/>
    <lineage>
        <taxon>Viruses</taxon>
        <taxon>Riboviria</taxon>
        <taxon>Pararnavirae</taxon>
        <taxon>Artverviricota</taxon>
        <taxon>Revtraviricetes</taxon>
        <taxon>Blubervirales</taxon>
        <taxon>Hepadnaviridae</taxon>
        <taxon>Orthohepadnavirus</taxon>
        <taxon>Orthohepadnavirus soriciodoris</taxon>
    </lineage>
</organism>
<dbReference type="GO" id="GO:0004523">
    <property type="term" value="F:RNA-DNA hybrid ribonuclease activity"/>
    <property type="evidence" value="ECO:0007669"/>
    <property type="project" value="UniProtKB-EC"/>
</dbReference>
<evidence type="ECO:0000256" key="2">
    <source>
        <dbReference type="ARBA" id="ARBA00007994"/>
    </source>
</evidence>
<dbReference type="InterPro" id="IPR001462">
    <property type="entry name" value="DNApol_viral_C"/>
</dbReference>
<evidence type="ECO:0000256" key="3">
    <source>
        <dbReference type="ARBA" id="ARBA00012180"/>
    </source>
</evidence>
<dbReference type="Pfam" id="PF00078">
    <property type="entry name" value="RVT_1"/>
    <property type="match status" value="1"/>
</dbReference>
<evidence type="ECO:0000256" key="13">
    <source>
        <dbReference type="ARBA" id="ARBA00022801"/>
    </source>
</evidence>
<dbReference type="GO" id="GO:0003887">
    <property type="term" value="F:DNA-directed DNA polymerase activity"/>
    <property type="evidence" value="ECO:0007669"/>
    <property type="project" value="UniProtKB-KW"/>
</dbReference>
<dbReference type="InterPro" id="IPR043128">
    <property type="entry name" value="Rev_trsase/Diguanyl_cyclase"/>
</dbReference>
<dbReference type="GO" id="GO:0003677">
    <property type="term" value="F:DNA binding"/>
    <property type="evidence" value="ECO:0007669"/>
    <property type="project" value="UniProtKB-KW"/>
</dbReference>
<protein>
    <recommendedName>
        <fullName evidence="6">Protein P</fullName>
        <ecNumber evidence="5">2.7.7.49</ecNumber>
        <ecNumber evidence="4">2.7.7.7</ecNumber>
        <ecNumber evidence="3">3.1.26.4</ecNumber>
    </recommendedName>
</protein>
<keyword evidence="13" id="KW-0378">Hydrolase</keyword>
<keyword evidence="14" id="KW-0460">Magnesium</keyword>
<dbReference type="EC" id="3.1.26.4" evidence="3"/>
<evidence type="ECO:0000313" key="21">
    <source>
        <dbReference type="EMBL" id="QDQ19211.2"/>
    </source>
</evidence>
<feature type="domain" description="Reverse transcriptase" evidence="20">
    <location>
        <begin position="350"/>
        <end position="593"/>
    </location>
</feature>
<proteinExistence type="inferred from homology"/>
<keyword evidence="10" id="KW-0540">Nuclease</keyword>
<evidence type="ECO:0000256" key="16">
    <source>
        <dbReference type="ARBA" id="ARBA00022932"/>
    </source>
</evidence>
<evidence type="ECO:0000256" key="8">
    <source>
        <dbReference type="ARBA" id="ARBA00022695"/>
    </source>
</evidence>
<reference evidence="21" key="1">
    <citation type="journal article" date="2019" name="Proc. Natl. Acad. Sci. U.S.A.">
        <title>Highly diversified shrew hepatitis B viruses corroborate ancient origins and divergent infection patterns of mammalian hepadnaviruses.</title>
        <authorList>
            <person name="Rasche A."/>
            <person name="Lehmann F."/>
            <person name="Konig A."/>
            <person name="Goldmann N."/>
            <person name="Corman V.M."/>
            <person name="Moreira-Soto A."/>
            <person name="Geipel A."/>
            <person name="van Riel D."/>
            <person name="Vakulenko Y.A."/>
            <person name="Sander A.L."/>
            <person name="Niekamp H."/>
            <person name="Kepper R."/>
            <person name="Schlegel M."/>
            <person name="Akoua-Koffi C."/>
            <person name="Souza B.F.C.D."/>
            <person name="Sahr F."/>
            <person name="Olayemi A."/>
            <person name="Schulze V."/>
            <person name="Petraityte-Burneikiene R."/>
            <person name="Kazaks A."/>
            <person name="Lowjaga K.A.A.T."/>
            <person name="Geyer J."/>
            <person name="Kuiken T."/>
            <person name="Drosten C."/>
            <person name="Lukashev A.N."/>
            <person name="Fichet-Calvet E."/>
            <person name="Ulrich R.G."/>
            <person name="Glebe D."/>
            <person name="Drexler J.F."/>
        </authorList>
    </citation>
    <scope>NUCLEOTIDE SEQUENCE</scope>
    <source>
        <strain evidence="21">CIV-267</strain>
    </source>
</reference>
<evidence type="ECO:0000256" key="11">
    <source>
        <dbReference type="ARBA" id="ARBA00022723"/>
    </source>
</evidence>
<name>A0A516RTM9_9HEPA</name>
<comment type="similarity">
    <text evidence="2">Belongs to the hepadnaviridae P protein family.</text>
</comment>